<evidence type="ECO:0000313" key="2">
    <source>
        <dbReference type="EMBL" id="KAF2703586.1"/>
    </source>
</evidence>
<sequence length="250" mass="27185">MSSPPGSPASKSLKLSGKGPQDTRGEPLFSKFNGMEFSLSQPLEDAQYLLFPGGVLGFALGSKKSRDEEDTRFYIVEDGDPMNSLIIDKESRDLLIAAAGRLLQGTALEPWTTGWTADFVQGKDAPNFLASMWGAITTNGIGLTGVTQIIYHGSLGESLDQDSAAVQPRVEVEMSAQHFFTNTSEGEHEPLELNGREIRNGGFDKHYLEISTDKQKALLPAISIASKEAFKDWEKEMQSHHPGSLSPANI</sequence>
<dbReference type="OrthoDB" id="10042665at2759"/>
<gene>
    <name evidence="2" type="ORF">K504DRAFT_538690</name>
</gene>
<feature type="region of interest" description="Disordered" evidence="1">
    <location>
        <begin position="1"/>
        <end position="27"/>
    </location>
</feature>
<keyword evidence="3" id="KW-1185">Reference proteome</keyword>
<protein>
    <submittedName>
        <fullName evidence="2">Uncharacterized protein</fullName>
    </submittedName>
</protein>
<reference evidence="2" key="1">
    <citation type="journal article" date="2020" name="Stud. Mycol.">
        <title>101 Dothideomycetes genomes: a test case for predicting lifestyles and emergence of pathogens.</title>
        <authorList>
            <person name="Haridas S."/>
            <person name="Albert R."/>
            <person name="Binder M."/>
            <person name="Bloem J."/>
            <person name="Labutti K."/>
            <person name="Salamov A."/>
            <person name="Andreopoulos B."/>
            <person name="Baker S."/>
            <person name="Barry K."/>
            <person name="Bills G."/>
            <person name="Bluhm B."/>
            <person name="Cannon C."/>
            <person name="Castanera R."/>
            <person name="Culley D."/>
            <person name="Daum C."/>
            <person name="Ezra D."/>
            <person name="Gonzalez J."/>
            <person name="Henrissat B."/>
            <person name="Kuo A."/>
            <person name="Liang C."/>
            <person name="Lipzen A."/>
            <person name="Lutzoni F."/>
            <person name="Magnuson J."/>
            <person name="Mondo S."/>
            <person name="Nolan M."/>
            <person name="Ohm R."/>
            <person name="Pangilinan J."/>
            <person name="Park H.-J."/>
            <person name="Ramirez L."/>
            <person name="Alfaro M."/>
            <person name="Sun H."/>
            <person name="Tritt A."/>
            <person name="Yoshinaga Y."/>
            <person name="Zwiers L.-H."/>
            <person name="Turgeon B."/>
            <person name="Goodwin S."/>
            <person name="Spatafora J."/>
            <person name="Crous P."/>
            <person name="Grigoriev I."/>
        </authorList>
    </citation>
    <scope>NUCLEOTIDE SEQUENCE</scope>
    <source>
        <strain evidence="2">CBS 279.74</strain>
    </source>
</reference>
<organism evidence="2 3">
    <name type="scientific">Pleomassaria siparia CBS 279.74</name>
    <dbReference type="NCBI Taxonomy" id="1314801"/>
    <lineage>
        <taxon>Eukaryota</taxon>
        <taxon>Fungi</taxon>
        <taxon>Dikarya</taxon>
        <taxon>Ascomycota</taxon>
        <taxon>Pezizomycotina</taxon>
        <taxon>Dothideomycetes</taxon>
        <taxon>Pleosporomycetidae</taxon>
        <taxon>Pleosporales</taxon>
        <taxon>Pleomassariaceae</taxon>
        <taxon>Pleomassaria</taxon>
    </lineage>
</organism>
<evidence type="ECO:0000313" key="3">
    <source>
        <dbReference type="Proteomes" id="UP000799428"/>
    </source>
</evidence>
<accession>A0A6G1JSK5</accession>
<evidence type="ECO:0000256" key="1">
    <source>
        <dbReference type="SAM" id="MobiDB-lite"/>
    </source>
</evidence>
<dbReference type="EMBL" id="MU005786">
    <property type="protein sequence ID" value="KAF2703586.1"/>
    <property type="molecule type" value="Genomic_DNA"/>
</dbReference>
<dbReference type="AlphaFoldDB" id="A0A6G1JSK5"/>
<name>A0A6G1JSK5_9PLEO</name>
<dbReference type="Proteomes" id="UP000799428">
    <property type="component" value="Unassembled WGS sequence"/>
</dbReference>
<proteinExistence type="predicted"/>